<keyword evidence="3" id="KW-1185">Reference proteome</keyword>
<dbReference type="PANTHER" id="PTHR30189:SF1">
    <property type="entry name" value="LPS-ASSEMBLY PROTEIN LPTD"/>
    <property type="match status" value="1"/>
</dbReference>
<proteinExistence type="predicted"/>
<dbReference type="RefSeq" id="WP_283369813.1">
    <property type="nucleotide sequence ID" value="NZ_JASHID010000006.1"/>
</dbReference>
<protein>
    <submittedName>
        <fullName evidence="2">LPS assembly protein LptD</fullName>
    </submittedName>
</protein>
<feature type="domain" description="LPS-assembly protein LptD central" evidence="1">
    <location>
        <begin position="240"/>
        <end position="770"/>
    </location>
</feature>
<sequence length="958" mass="107254">MDNSYRTGKYNFLSLSKKVLLLIGTMLVLGFAYSANAQRLIKGKDNGKSTKTTATSTKVLQGDTLRKNNLDSLGKNGAKTVPDSLKKQDELETTVQYTAQDSTIMDTEKQIVYLYGDAKVTYGNISLQADFIKLNWEKNQVDAHGTMDSTTKKVKGKPVFKQGSDEYNADEIKYNFKSRKALIQGIVTQQGEGYVQGKKVKKDDEDNLYIRNAIYTTCNLAQPHFHINASKIKIVGKKEIVAGPFHIELNNIPLPIGLPFGFFPYRPPQESGTSGILMPQYGEEPAGRGFYLRDGGYYFALSPNIGLRATGELYANGSWGLGANSQYVKRYRYSGNFNLQYRKGISSDESIPNPTVRNDFSIQWSHSPQSRGNSSFSASVNIASNSYNQYNSFVTSNYISNAINSSVQYSKNFGQTIRTGASMNVSQNTTTKEVTSAINYNFGLNQIQPFKKKKSVTERFIDQFRFGLDFSGSASITNKVALDNRSYLSLPYTVYRKTDSTDTDYTKPLVPTTVSTTTNLARDGVIPFNFSTLASILEKAQLKMQYSIPISLPNIKLGRYINLTPGMSLSGNVYTRKYTYKFEDINDYAATDSLKKLGAVRIDTTNGTFVDYQYAFTMSMNTRLYGTLNFKNFGRLAGIRHVMTPSVSVSYTPDFTDPKYGFYQDVILKNGNTGEKDTIRISSFNPTLTNIGSRSGGINFSLNNTIEAKVKAKSDTAAKEFEKITIIDNLSLSTNYNFFATKYRLAPVSFGATSRVKKFDINIGGTLDPYVYKVNSNYGTVGEQLDEYMFTTGKGLANLSAFNMSFSKSFKPQSSKPKTSTNGTEGQMQQINRNIDSYVDWSVPWEFQFSYQYNYSKRGLAPAVTVSAVTFSGSVKLTEKWDFKVQSGYDFINKGVSLTNISIHRDLHCWEMQFNWTPAASPLYGRASSYSFDLRVKSSLLQELKLSRRRTFYDRGGF</sequence>
<reference evidence="2 3" key="1">
    <citation type="submission" date="2023-05" db="EMBL/GenBank/DDBJ databases">
        <title>Novel species of genus Flectobacillus isolated from stream in China.</title>
        <authorList>
            <person name="Lu H."/>
        </authorList>
    </citation>
    <scope>NUCLEOTIDE SEQUENCE [LARGE SCALE GENOMIC DNA]</scope>
    <source>
        <strain evidence="2 3">DC10W</strain>
    </source>
</reference>
<dbReference type="EMBL" id="JASHID010000006">
    <property type="protein sequence ID" value="MDI9864658.1"/>
    <property type="molecule type" value="Genomic_DNA"/>
</dbReference>
<dbReference type="InterPro" id="IPR045659">
    <property type="entry name" value="LptD_2"/>
</dbReference>
<gene>
    <name evidence="2" type="ORF">QM480_10015</name>
</gene>
<evidence type="ECO:0000313" key="3">
    <source>
        <dbReference type="Proteomes" id="UP001236569"/>
    </source>
</evidence>
<evidence type="ECO:0000259" key="1">
    <source>
        <dbReference type="Pfam" id="PF19838"/>
    </source>
</evidence>
<organism evidence="2 3">
    <name type="scientific">Flectobacillus longus</name>
    <dbReference type="NCBI Taxonomy" id="2984207"/>
    <lineage>
        <taxon>Bacteria</taxon>
        <taxon>Pseudomonadati</taxon>
        <taxon>Bacteroidota</taxon>
        <taxon>Cytophagia</taxon>
        <taxon>Cytophagales</taxon>
        <taxon>Flectobacillaceae</taxon>
        <taxon>Flectobacillus</taxon>
    </lineage>
</organism>
<dbReference type="Pfam" id="PF19838">
    <property type="entry name" value="LptD_2"/>
    <property type="match status" value="1"/>
</dbReference>
<accession>A0ABT6YNC5</accession>
<comment type="caution">
    <text evidence="2">The sequence shown here is derived from an EMBL/GenBank/DDBJ whole genome shotgun (WGS) entry which is preliminary data.</text>
</comment>
<dbReference type="PANTHER" id="PTHR30189">
    <property type="entry name" value="LPS-ASSEMBLY PROTEIN"/>
    <property type="match status" value="1"/>
</dbReference>
<dbReference type="Proteomes" id="UP001236569">
    <property type="component" value="Unassembled WGS sequence"/>
</dbReference>
<dbReference type="InterPro" id="IPR050218">
    <property type="entry name" value="LptD"/>
</dbReference>
<name>A0ABT6YNC5_9BACT</name>
<evidence type="ECO:0000313" key="2">
    <source>
        <dbReference type="EMBL" id="MDI9864658.1"/>
    </source>
</evidence>